<evidence type="ECO:0000313" key="1">
    <source>
        <dbReference type="EMBL" id="GIF99598.1"/>
    </source>
</evidence>
<dbReference type="AlphaFoldDB" id="A0A8J3P0L7"/>
<sequence length="70" mass="6665">MPYPPSVVSACSTAFWCSPCGQTAAAGLVVGFFVGEGFTLGDGFTLGEGTALGEGATLGSGSLDAGAGMG</sequence>
<name>A0A8J3P0L7_9ACTN</name>
<proteinExistence type="predicted"/>
<reference evidence="1 2" key="1">
    <citation type="submission" date="2021-01" db="EMBL/GenBank/DDBJ databases">
        <title>Whole genome shotgun sequence of Catellatospora citrea NBRC 14495.</title>
        <authorList>
            <person name="Komaki H."/>
            <person name="Tamura T."/>
        </authorList>
    </citation>
    <scope>NUCLEOTIDE SEQUENCE [LARGE SCALE GENOMIC DNA]</scope>
    <source>
        <strain evidence="1 2">NBRC 14495</strain>
    </source>
</reference>
<keyword evidence="2" id="KW-1185">Reference proteome</keyword>
<accession>A0A8J3P0L7</accession>
<evidence type="ECO:0000313" key="2">
    <source>
        <dbReference type="Proteomes" id="UP000659904"/>
    </source>
</evidence>
<dbReference type="EMBL" id="BONH01000022">
    <property type="protein sequence ID" value="GIF99598.1"/>
    <property type="molecule type" value="Genomic_DNA"/>
</dbReference>
<gene>
    <name evidence="1" type="ORF">Cci01nite_46920</name>
</gene>
<organism evidence="1 2">
    <name type="scientific">Catellatospora citrea</name>
    <dbReference type="NCBI Taxonomy" id="53366"/>
    <lineage>
        <taxon>Bacteria</taxon>
        <taxon>Bacillati</taxon>
        <taxon>Actinomycetota</taxon>
        <taxon>Actinomycetes</taxon>
        <taxon>Micromonosporales</taxon>
        <taxon>Micromonosporaceae</taxon>
        <taxon>Catellatospora</taxon>
    </lineage>
</organism>
<comment type="caution">
    <text evidence="1">The sequence shown here is derived from an EMBL/GenBank/DDBJ whole genome shotgun (WGS) entry which is preliminary data.</text>
</comment>
<protein>
    <submittedName>
        <fullName evidence="1">Uncharacterized protein</fullName>
    </submittedName>
</protein>
<dbReference type="Proteomes" id="UP000659904">
    <property type="component" value="Unassembled WGS sequence"/>
</dbReference>